<dbReference type="AlphaFoldDB" id="A0A9D5K935"/>
<comment type="caution">
    <text evidence="2">The sequence shown here is derived from an EMBL/GenBank/DDBJ whole genome shotgun (WGS) entry which is preliminary data.</text>
</comment>
<sequence>MRRIKILSGSLLFILPLLATQDDSQKEGAGGIVVGEGYAIALGAPPGWIFETKLALQRGASVVIYPADEGIDSTPVTIYVNVFALQGVSLEAWLTQDIAELEDEY</sequence>
<gene>
    <name evidence="2" type="ORF">GF359_01365</name>
</gene>
<dbReference type="Proteomes" id="UP000630660">
    <property type="component" value="Unassembled WGS sequence"/>
</dbReference>
<dbReference type="EMBL" id="WJKJ01000041">
    <property type="protein sequence ID" value="MBD3363844.1"/>
    <property type="molecule type" value="Genomic_DNA"/>
</dbReference>
<feature type="non-terminal residue" evidence="2">
    <location>
        <position position="105"/>
    </location>
</feature>
<evidence type="ECO:0000313" key="3">
    <source>
        <dbReference type="Proteomes" id="UP000630660"/>
    </source>
</evidence>
<organism evidence="2 3">
    <name type="scientific">candidate division WOR-3 bacterium</name>
    <dbReference type="NCBI Taxonomy" id="2052148"/>
    <lineage>
        <taxon>Bacteria</taxon>
        <taxon>Bacteria division WOR-3</taxon>
    </lineage>
</organism>
<proteinExistence type="predicted"/>
<keyword evidence="1" id="KW-0732">Signal</keyword>
<evidence type="ECO:0000313" key="2">
    <source>
        <dbReference type="EMBL" id="MBD3363844.1"/>
    </source>
</evidence>
<name>A0A9D5K935_UNCW3</name>
<accession>A0A9D5K935</accession>
<evidence type="ECO:0000256" key="1">
    <source>
        <dbReference type="SAM" id="SignalP"/>
    </source>
</evidence>
<protein>
    <submittedName>
        <fullName evidence="2">Uncharacterized protein</fullName>
    </submittedName>
</protein>
<reference evidence="2" key="1">
    <citation type="submission" date="2019-11" db="EMBL/GenBank/DDBJ databases">
        <title>Microbial mats filling the niche in hypersaline microbial mats.</title>
        <authorList>
            <person name="Wong H.L."/>
            <person name="Macleod F.I."/>
            <person name="White R.A. III"/>
            <person name="Burns B.P."/>
        </authorList>
    </citation>
    <scope>NUCLEOTIDE SEQUENCE</scope>
    <source>
        <strain evidence="2">Bin_327</strain>
    </source>
</reference>
<feature type="signal peptide" evidence="1">
    <location>
        <begin position="1"/>
        <end position="19"/>
    </location>
</feature>
<feature type="chain" id="PRO_5038426549" evidence="1">
    <location>
        <begin position="20"/>
        <end position="105"/>
    </location>
</feature>